<comment type="caution">
    <text evidence="1">The sequence shown here is derived from an EMBL/GenBank/DDBJ whole genome shotgun (WGS) entry which is preliminary data.</text>
</comment>
<evidence type="ECO:0000313" key="2">
    <source>
        <dbReference type="Proteomes" id="UP000027451"/>
    </source>
</evidence>
<evidence type="ECO:0000313" key="1">
    <source>
        <dbReference type="EMBL" id="KDR31774.1"/>
    </source>
</evidence>
<organism evidence="1 2">
    <name type="scientific">Caballeronia zhejiangensis</name>
    <dbReference type="NCBI Taxonomy" id="871203"/>
    <lineage>
        <taxon>Bacteria</taxon>
        <taxon>Pseudomonadati</taxon>
        <taxon>Pseudomonadota</taxon>
        <taxon>Betaproteobacteria</taxon>
        <taxon>Burkholderiales</taxon>
        <taxon>Burkholderiaceae</taxon>
        <taxon>Caballeronia</taxon>
    </lineage>
</organism>
<accession>A0A656QQV5</accession>
<sequence length="125" mass="14309">MLNHEDSLYAMRDVESASGLKTELIEMRDSIDARMFTYHDIRFGSRARETKAVASELALPGYVEREAQFYDAAKAVLEEIDDALQSDDVCAPRDHIRAIRASLVEVRRRAIHLLKRVRNFEARSA</sequence>
<name>A0A656QQV5_9BURK</name>
<gene>
    <name evidence="1" type="ORF">BG60_29090</name>
</gene>
<keyword evidence="2" id="KW-1185">Reference proteome</keyword>
<reference evidence="1 2" key="1">
    <citation type="submission" date="2014-03" db="EMBL/GenBank/DDBJ databases">
        <title>Draft Genome Sequences of Four Burkholderia Strains.</title>
        <authorList>
            <person name="Liu X.Y."/>
            <person name="Li C.X."/>
            <person name="Xu J.H."/>
        </authorList>
    </citation>
    <scope>NUCLEOTIDE SEQUENCE [LARGE SCALE GENOMIC DNA]</scope>
    <source>
        <strain evidence="1 2">OP-1</strain>
    </source>
</reference>
<dbReference type="AlphaFoldDB" id="A0A656QQV5"/>
<dbReference type="EMBL" id="JFHD01000005">
    <property type="protein sequence ID" value="KDR31774.1"/>
    <property type="molecule type" value="Genomic_DNA"/>
</dbReference>
<dbReference type="Proteomes" id="UP000027451">
    <property type="component" value="Unassembled WGS sequence"/>
</dbReference>
<dbReference type="RefSeq" id="WP_034471219.1">
    <property type="nucleotide sequence ID" value="NZ_JFHD01000005.1"/>
</dbReference>
<protein>
    <submittedName>
        <fullName evidence="1">Uncharacterized protein</fullName>
    </submittedName>
</protein>
<proteinExistence type="predicted"/>